<dbReference type="AlphaFoldDB" id="A0A0G0M972"/>
<gene>
    <name evidence="3" type="ORF">US91_C0006G0048</name>
</gene>
<evidence type="ECO:0000259" key="2">
    <source>
        <dbReference type="Pfam" id="PF00534"/>
    </source>
</evidence>
<dbReference type="InterPro" id="IPR001296">
    <property type="entry name" value="Glyco_trans_1"/>
</dbReference>
<evidence type="ECO:0000313" key="4">
    <source>
        <dbReference type="Proteomes" id="UP000034022"/>
    </source>
</evidence>
<dbReference type="GO" id="GO:0016757">
    <property type="term" value="F:glycosyltransferase activity"/>
    <property type="evidence" value="ECO:0007669"/>
    <property type="project" value="InterPro"/>
</dbReference>
<dbReference type="Proteomes" id="UP000034022">
    <property type="component" value="Unassembled WGS sequence"/>
</dbReference>
<dbReference type="CDD" id="cd03809">
    <property type="entry name" value="GT4_MtfB-like"/>
    <property type="match status" value="1"/>
</dbReference>
<dbReference type="PANTHER" id="PTHR46401">
    <property type="entry name" value="GLYCOSYLTRANSFERASE WBBK-RELATED"/>
    <property type="match status" value="1"/>
</dbReference>
<dbReference type="EMBL" id="LBUU01000006">
    <property type="protein sequence ID" value="KKQ70209.1"/>
    <property type="molecule type" value="Genomic_DNA"/>
</dbReference>
<organism evidence="3 4">
    <name type="scientific">Candidatus Falkowbacteria bacterium GW2011_GWE1_38_31</name>
    <dbReference type="NCBI Taxonomy" id="1618638"/>
    <lineage>
        <taxon>Bacteria</taxon>
        <taxon>Candidatus Falkowiibacteriota</taxon>
    </lineage>
</organism>
<sequence>MNKINNLKIAIVHDHLGFCGGGERTVMMLALDLGADFITAYASAHTFPEYQEKLGSRLKCLTENIVTTRGLRFFWLRWLFFKNRSLLKQYDVLIASSQAATEAVGFYAQLKALKMVYTHTTPRRIFDMYTISKAGYPFYLRLPYALFTRFWKFLYLEAICRFDINIANSKNIRQRIRDHVKTDANYVVWPPIAIDKFQYIETGDYFLSYGRLDEAKRVELIAEAFKEMPDKKLIIASGGPRFNQVKEIVGGCENIKVLGWVSDEKLSLLVGRAQATIYIPLDEDAGMTHLESNAAGKPYLGVKEGGLIESTIEGETGILIPANPNKEDVIAGIKKMTVEWCLSKKEKCIAHAQKYQEQCFFDKMREIIADNNPSRKIIGIDASRWEDPRFPGKNIRTGVEIYAMNMIRALVLKAQEKNLRVRIYTPRPIRSLSPAIQKIIPYGRGWTSIKLNKELKNSPVDYFFTPSYYIPKNAPQKSFAVIHDVIFKSNPECYSFSERIMQDTAAKLNIKRAEKIFTVSEFSKKEIVKHYGLAGEKIVCVPMGYSRNNQYSILNNQYLKNKSIIYIGRIEKKKSVDILVEAFNEFSYSYPDWKLVLAGRDGYGAEEIKHLVVDIKLSEKIIMPGYISDDEKWKLFGEAGIFVHPSAREGSSLPLLEAMDAGVPAIISDTEVMREIGQDAVLYFKPDDYLDLSRQLKFAVRHAEEVELNVGKGRALLSERSWEKGAGVVLEEISQKVIRA</sequence>
<feature type="domain" description="Glycosyl transferase family 1" evidence="2">
    <location>
        <begin position="558"/>
        <end position="701"/>
    </location>
</feature>
<proteinExistence type="predicted"/>
<evidence type="ECO:0000313" key="3">
    <source>
        <dbReference type="EMBL" id="KKQ70209.1"/>
    </source>
</evidence>
<evidence type="ECO:0000256" key="1">
    <source>
        <dbReference type="ARBA" id="ARBA00022679"/>
    </source>
</evidence>
<dbReference type="PANTHER" id="PTHR46401:SF2">
    <property type="entry name" value="GLYCOSYLTRANSFERASE WBBK-RELATED"/>
    <property type="match status" value="1"/>
</dbReference>
<protein>
    <submittedName>
        <fullName evidence="3">Glycosyl transferase, group 1</fullName>
    </submittedName>
</protein>
<accession>A0A0G0M972</accession>
<dbReference type="Gene3D" id="3.40.50.2000">
    <property type="entry name" value="Glycogen Phosphorylase B"/>
    <property type="match status" value="4"/>
</dbReference>
<dbReference type="Pfam" id="PF00534">
    <property type="entry name" value="Glycos_transf_1"/>
    <property type="match status" value="2"/>
</dbReference>
<comment type="caution">
    <text evidence="3">The sequence shown here is derived from an EMBL/GenBank/DDBJ whole genome shotgun (WGS) entry which is preliminary data.</text>
</comment>
<feature type="domain" description="Glycosyl transferase family 1" evidence="2">
    <location>
        <begin position="201"/>
        <end position="354"/>
    </location>
</feature>
<reference evidence="3" key="1">
    <citation type="journal article" date="2015" name="Nature">
        <title>rRNA introns, odd ribosomes, and small enigmatic genomes across a large radiation of phyla.</title>
        <authorList>
            <person name="Brown C.T."/>
            <person name="Hug L.A."/>
            <person name="Thomas B.C."/>
            <person name="Sharon I."/>
            <person name="Castelle C.J."/>
            <person name="Singh A."/>
            <person name="Wilkins M.J."/>
            <person name="Williams K.H."/>
            <person name="Banfield J.F."/>
        </authorList>
    </citation>
    <scope>NUCLEOTIDE SEQUENCE [LARGE SCALE GENOMIC DNA]</scope>
</reference>
<keyword evidence="1 3" id="KW-0808">Transferase</keyword>
<name>A0A0G0M972_9BACT</name>
<dbReference type="SUPFAM" id="SSF53756">
    <property type="entry name" value="UDP-Glycosyltransferase/glycogen phosphorylase"/>
    <property type="match status" value="2"/>
</dbReference>
<dbReference type="GO" id="GO:0009103">
    <property type="term" value="P:lipopolysaccharide biosynthetic process"/>
    <property type="evidence" value="ECO:0007669"/>
    <property type="project" value="TreeGrafter"/>
</dbReference>